<keyword evidence="3" id="KW-1185">Reference proteome</keyword>
<keyword evidence="1" id="KW-0472">Membrane</keyword>
<gene>
    <name evidence="2" type="ORF">IDM48_00940</name>
</gene>
<evidence type="ECO:0000313" key="2">
    <source>
        <dbReference type="EMBL" id="QNV40059.1"/>
    </source>
</evidence>
<organism evidence="2 3">
    <name type="scientific">Rothia amarae</name>
    <dbReference type="NCBI Taxonomy" id="169480"/>
    <lineage>
        <taxon>Bacteria</taxon>
        <taxon>Bacillati</taxon>
        <taxon>Actinomycetota</taxon>
        <taxon>Actinomycetes</taxon>
        <taxon>Micrococcales</taxon>
        <taxon>Micrococcaceae</taxon>
        <taxon>Rothia</taxon>
    </lineage>
</organism>
<proteinExistence type="predicted"/>
<dbReference type="AlphaFoldDB" id="A0A7H2BK63"/>
<protein>
    <submittedName>
        <fullName evidence="2">Uncharacterized protein</fullName>
    </submittedName>
</protein>
<evidence type="ECO:0000256" key="1">
    <source>
        <dbReference type="SAM" id="Phobius"/>
    </source>
</evidence>
<keyword evidence="1" id="KW-1133">Transmembrane helix</keyword>
<dbReference type="RefSeq" id="WP_190617649.1">
    <property type="nucleotide sequence ID" value="NZ_CP061538.1"/>
</dbReference>
<dbReference type="Proteomes" id="UP000516421">
    <property type="component" value="Chromosome"/>
</dbReference>
<name>A0A7H2BK63_9MICC</name>
<dbReference type="KEGG" id="rama:IDM48_00940"/>
<dbReference type="EMBL" id="CP061538">
    <property type="protein sequence ID" value="QNV40059.1"/>
    <property type="molecule type" value="Genomic_DNA"/>
</dbReference>
<keyword evidence="1" id="KW-0812">Transmembrane</keyword>
<feature type="transmembrane region" description="Helical" evidence="1">
    <location>
        <begin position="20"/>
        <end position="42"/>
    </location>
</feature>
<evidence type="ECO:0000313" key="3">
    <source>
        <dbReference type="Proteomes" id="UP000516421"/>
    </source>
</evidence>
<sequence length="56" mass="6174">MPSRLLRSISYFPDANTAPQWITLLVWCAVGLALAFAGYAVAKKNKHKAEPMVVEV</sequence>
<accession>A0A7H2BK63</accession>
<reference evidence="2 3" key="1">
    <citation type="submission" date="2020-09" db="EMBL/GenBank/DDBJ databases">
        <title>Investigation of environmental microbe.</title>
        <authorList>
            <person name="Ou Y."/>
            <person name="Kang Q."/>
        </authorList>
    </citation>
    <scope>NUCLEOTIDE SEQUENCE [LARGE SCALE GENOMIC DNA]</scope>
    <source>
        <strain evidence="2 3">KJZ-9</strain>
    </source>
</reference>